<evidence type="ECO:0000313" key="5">
    <source>
        <dbReference type="EMBL" id="RGE89015.1"/>
    </source>
</evidence>
<accession>A0A3E3K4K9</accession>
<dbReference type="GO" id="GO:0043565">
    <property type="term" value="F:sequence-specific DNA binding"/>
    <property type="evidence" value="ECO:0007669"/>
    <property type="project" value="InterPro"/>
</dbReference>
<dbReference type="Proteomes" id="UP000261080">
    <property type="component" value="Unassembled WGS sequence"/>
</dbReference>
<keyword evidence="2" id="KW-0238">DNA-binding</keyword>
<evidence type="ECO:0000256" key="1">
    <source>
        <dbReference type="ARBA" id="ARBA00023015"/>
    </source>
</evidence>
<proteinExistence type="predicted"/>
<dbReference type="PROSITE" id="PS00041">
    <property type="entry name" value="HTH_ARAC_FAMILY_1"/>
    <property type="match status" value="1"/>
</dbReference>
<keyword evidence="1" id="KW-0805">Transcription regulation</keyword>
<dbReference type="InterPro" id="IPR011051">
    <property type="entry name" value="RmlC_Cupin_sf"/>
</dbReference>
<dbReference type="Gene3D" id="1.10.10.60">
    <property type="entry name" value="Homeodomain-like"/>
    <property type="match status" value="2"/>
</dbReference>
<sequence length="307" mass="35891">MKNIKKIELLQNKEEILPGFSSDFPYISSRAEIDKYDGRFVPWHWHKPIELFYIESGVLEYYTPKNRLSFSAGMGGFVNSNVLHMTKPISSYKDKTIQLLHIFDPELISGCHGSKVEKTYVMPIIAAPQIEIVAFSPDNCKHADILNLLCSIFKLSDKDLGYEIKVREILSQIWLMLFDLLSERLYKRSLYDKNDERLKMMMIYIHEHYTEKITISDLASTAYLSERECFRIFRNYLHTTPTEYIRSYRLKEACRLLAHSHDSVAEIGFSCGLGNSSYFGKIFKDYINCTPVEYRKIWQNTHSNCPK</sequence>
<protein>
    <submittedName>
        <fullName evidence="5">AraC family transcriptional regulator</fullName>
    </submittedName>
</protein>
<evidence type="ECO:0000313" key="6">
    <source>
        <dbReference type="Proteomes" id="UP000261080"/>
    </source>
</evidence>
<dbReference type="PROSITE" id="PS01124">
    <property type="entry name" value="HTH_ARAC_FAMILY_2"/>
    <property type="match status" value="1"/>
</dbReference>
<dbReference type="InterPro" id="IPR018062">
    <property type="entry name" value="HTH_AraC-typ_CS"/>
</dbReference>
<dbReference type="OrthoDB" id="9778008at2"/>
<dbReference type="EMBL" id="QVLX01000002">
    <property type="protein sequence ID" value="RGE89015.1"/>
    <property type="molecule type" value="Genomic_DNA"/>
</dbReference>
<dbReference type="Gene3D" id="2.60.120.10">
    <property type="entry name" value="Jelly Rolls"/>
    <property type="match status" value="1"/>
</dbReference>
<reference evidence="5 6" key="1">
    <citation type="submission" date="2018-08" db="EMBL/GenBank/DDBJ databases">
        <title>A genome reference for cultivated species of the human gut microbiota.</title>
        <authorList>
            <person name="Zou Y."/>
            <person name="Xue W."/>
            <person name="Luo G."/>
        </authorList>
    </citation>
    <scope>NUCLEOTIDE SEQUENCE [LARGE SCALE GENOMIC DNA]</scope>
    <source>
        <strain evidence="5 6">AF37-2AT</strain>
    </source>
</reference>
<feature type="domain" description="HTH araC/xylS-type" evidence="4">
    <location>
        <begin position="199"/>
        <end position="297"/>
    </location>
</feature>
<dbReference type="InterPro" id="IPR014710">
    <property type="entry name" value="RmlC-like_jellyroll"/>
</dbReference>
<dbReference type="GO" id="GO:0003700">
    <property type="term" value="F:DNA-binding transcription factor activity"/>
    <property type="evidence" value="ECO:0007669"/>
    <property type="project" value="InterPro"/>
</dbReference>
<dbReference type="InterPro" id="IPR018060">
    <property type="entry name" value="HTH_AraC"/>
</dbReference>
<dbReference type="AlphaFoldDB" id="A0A3E3K4K9"/>
<name>A0A3E3K4K9_9FIRM</name>
<dbReference type="SUPFAM" id="SSF46689">
    <property type="entry name" value="Homeodomain-like"/>
    <property type="match status" value="2"/>
</dbReference>
<dbReference type="SMART" id="SM00342">
    <property type="entry name" value="HTH_ARAC"/>
    <property type="match status" value="1"/>
</dbReference>
<dbReference type="RefSeq" id="WP_117493406.1">
    <property type="nucleotide sequence ID" value="NZ_CALBAT010000021.1"/>
</dbReference>
<evidence type="ECO:0000259" key="4">
    <source>
        <dbReference type="PROSITE" id="PS01124"/>
    </source>
</evidence>
<organism evidence="5 6">
    <name type="scientific">Sellimonas intestinalis</name>
    <dbReference type="NCBI Taxonomy" id="1653434"/>
    <lineage>
        <taxon>Bacteria</taxon>
        <taxon>Bacillati</taxon>
        <taxon>Bacillota</taxon>
        <taxon>Clostridia</taxon>
        <taxon>Lachnospirales</taxon>
        <taxon>Lachnospiraceae</taxon>
        <taxon>Sellimonas</taxon>
    </lineage>
</organism>
<dbReference type="Pfam" id="PF12833">
    <property type="entry name" value="HTH_18"/>
    <property type="match status" value="1"/>
</dbReference>
<dbReference type="SUPFAM" id="SSF51182">
    <property type="entry name" value="RmlC-like cupins"/>
    <property type="match status" value="1"/>
</dbReference>
<dbReference type="CDD" id="cd02208">
    <property type="entry name" value="cupin_RmlC-like"/>
    <property type="match status" value="1"/>
</dbReference>
<keyword evidence="3" id="KW-0804">Transcription</keyword>
<keyword evidence="6" id="KW-1185">Reference proteome</keyword>
<dbReference type="PANTHER" id="PTHR43280">
    <property type="entry name" value="ARAC-FAMILY TRANSCRIPTIONAL REGULATOR"/>
    <property type="match status" value="1"/>
</dbReference>
<dbReference type="InterPro" id="IPR009057">
    <property type="entry name" value="Homeodomain-like_sf"/>
</dbReference>
<gene>
    <name evidence="5" type="ORF">DW016_05830</name>
</gene>
<evidence type="ECO:0000256" key="3">
    <source>
        <dbReference type="ARBA" id="ARBA00023163"/>
    </source>
</evidence>
<evidence type="ECO:0000256" key="2">
    <source>
        <dbReference type="ARBA" id="ARBA00023125"/>
    </source>
</evidence>
<comment type="caution">
    <text evidence="5">The sequence shown here is derived from an EMBL/GenBank/DDBJ whole genome shotgun (WGS) entry which is preliminary data.</text>
</comment>
<dbReference type="PANTHER" id="PTHR43280:SF28">
    <property type="entry name" value="HTH-TYPE TRANSCRIPTIONAL ACTIVATOR RHAS"/>
    <property type="match status" value="1"/>
</dbReference>